<reference evidence="1 2" key="1">
    <citation type="submission" date="2016-07" db="EMBL/GenBank/DDBJ databases">
        <title>Draft genome of a psychrotolerant acidophile Acidithiobacillus ferrivorans strain YL15.</title>
        <authorList>
            <person name="Peng T."/>
            <person name="Ma L."/>
            <person name="Nan M."/>
            <person name="An N."/>
            <person name="Wang M."/>
            <person name="Qiu G."/>
            <person name="Zeng W."/>
        </authorList>
    </citation>
    <scope>NUCLEOTIDE SEQUENCE [LARGE SCALE GENOMIC DNA]</scope>
    <source>
        <strain evidence="1 2">YL15</strain>
    </source>
</reference>
<evidence type="ECO:0000313" key="1">
    <source>
        <dbReference type="EMBL" id="OCB01607.1"/>
    </source>
</evidence>
<protein>
    <submittedName>
        <fullName evidence="1">Uncharacterized protein</fullName>
    </submittedName>
</protein>
<name>A0A1B9BV75_9PROT</name>
<proteinExistence type="predicted"/>
<organism evidence="1 2">
    <name type="scientific">Acidithiobacillus ferrivorans</name>
    <dbReference type="NCBI Taxonomy" id="160808"/>
    <lineage>
        <taxon>Bacteria</taxon>
        <taxon>Pseudomonadati</taxon>
        <taxon>Pseudomonadota</taxon>
        <taxon>Acidithiobacillia</taxon>
        <taxon>Acidithiobacillales</taxon>
        <taxon>Acidithiobacillaceae</taxon>
        <taxon>Acidithiobacillus</taxon>
    </lineage>
</organism>
<dbReference type="AlphaFoldDB" id="A0A1B9BV75"/>
<comment type="caution">
    <text evidence="1">The sequence shown here is derived from an EMBL/GenBank/DDBJ whole genome shotgun (WGS) entry which is preliminary data.</text>
</comment>
<sequence>MGMRQDDLFRSLVHRAMLVSWETVVSFDNLARKGSPVEAAEGRIAIISGYRLQFRKFLRGLKICVLIF</sequence>
<dbReference type="Proteomes" id="UP000093129">
    <property type="component" value="Unassembled WGS sequence"/>
</dbReference>
<evidence type="ECO:0000313" key="2">
    <source>
        <dbReference type="Proteomes" id="UP000093129"/>
    </source>
</evidence>
<gene>
    <name evidence="1" type="ORF">BBC27_03080</name>
</gene>
<accession>A0A1B9BV75</accession>
<dbReference type="EMBL" id="MASQ01000132">
    <property type="protein sequence ID" value="OCB01607.1"/>
    <property type="molecule type" value="Genomic_DNA"/>
</dbReference>